<evidence type="ECO:0000256" key="1">
    <source>
        <dbReference type="SAM" id="Phobius"/>
    </source>
</evidence>
<feature type="transmembrane region" description="Helical" evidence="1">
    <location>
        <begin position="20"/>
        <end position="53"/>
    </location>
</feature>
<dbReference type="EMBL" id="VFQC01000003">
    <property type="protein sequence ID" value="TQN27484.1"/>
    <property type="molecule type" value="Genomic_DNA"/>
</dbReference>
<keyword evidence="1" id="KW-0812">Transmembrane</keyword>
<sequence length="93" mass="9514">MTHAHPPVPPHAAPRQTSGPAIASLILGLGNLVCLFMLYIPCLVGLILGIVGIRHTGASGTRSGRGMAVTGTVLNGFFAVLGPFIIISIISSQ</sequence>
<dbReference type="Pfam" id="PF13828">
    <property type="entry name" value="DUF4190"/>
    <property type="match status" value="1"/>
</dbReference>
<evidence type="ECO:0000313" key="4">
    <source>
        <dbReference type="Proteomes" id="UP000317422"/>
    </source>
</evidence>
<keyword evidence="1" id="KW-1133">Transmembrane helix</keyword>
<feature type="transmembrane region" description="Helical" evidence="1">
    <location>
        <begin position="65"/>
        <end position="90"/>
    </location>
</feature>
<dbReference type="AlphaFoldDB" id="A0A543N6N3"/>
<name>A0A543N6N3_9ACTN</name>
<accession>A0A543N6N3</accession>
<evidence type="ECO:0000259" key="2">
    <source>
        <dbReference type="Pfam" id="PF13828"/>
    </source>
</evidence>
<comment type="caution">
    <text evidence="3">The sequence shown here is derived from an EMBL/GenBank/DDBJ whole genome shotgun (WGS) entry which is preliminary data.</text>
</comment>
<keyword evidence="4" id="KW-1185">Reference proteome</keyword>
<gene>
    <name evidence="3" type="ORF">FHX37_4204</name>
</gene>
<dbReference type="Proteomes" id="UP000317422">
    <property type="component" value="Unassembled WGS sequence"/>
</dbReference>
<proteinExistence type="predicted"/>
<protein>
    <submittedName>
        <fullName evidence="3">Uncharacterized protein DUF4190</fullName>
    </submittedName>
</protein>
<dbReference type="InterPro" id="IPR025241">
    <property type="entry name" value="DUF4190"/>
</dbReference>
<reference evidence="3 4" key="1">
    <citation type="submission" date="2019-06" db="EMBL/GenBank/DDBJ databases">
        <title>Sequencing the genomes of 1000 actinobacteria strains.</title>
        <authorList>
            <person name="Klenk H.-P."/>
        </authorList>
    </citation>
    <scope>NUCLEOTIDE SEQUENCE [LARGE SCALE GENOMIC DNA]</scope>
    <source>
        <strain evidence="3 4">DSM 45015</strain>
    </source>
</reference>
<feature type="domain" description="DUF4190" evidence="2">
    <location>
        <begin position="21"/>
        <end position="81"/>
    </location>
</feature>
<evidence type="ECO:0000313" key="3">
    <source>
        <dbReference type="EMBL" id="TQN27484.1"/>
    </source>
</evidence>
<keyword evidence="1" id="KW-0472">Membrane</keyword>
<organism evidence="3 4">
    <name type="scientific">Haloactinospora alba</name>
    <dbReference type="NCBI Taxonomy" id="405555"/>
    <lineage>
        <taxon>Bacteria</taxon>
        <taxon>Bacillati</taxon>
        <taxon>Actinomycetota</taxon>
        <taxon>Actinomycetes</taxon>
        <taxon>Streptosporangiales</taxon>
        <taxon>Nocardiopsidaceae</taxon>
        <taxon>Haloactinospora</taxon>
    </lineage>
</organism>